<feature type="compositionally biased region" description="Basic and acidic residues" evidence="2">
    <location>
        <begin position="38"/>
        <end position="59"/>
    </location>
</feature>
<comment type="caution">
    <text evidence="4">The sequence shown here is derived from an EMBL/GenBank/DDBJ whole genome shotgun (WGS) entry which is preliminary data.</text>
</comment>
<dbReference type="AlphaFoldDB" id="A0A836BMN3"/>
<protein>
    <recommendedName>
        <fullName evidence="3">RecF/RecN/SMC N-terminal domain-containing protein</fullName>
    </recommendedName>
</protein>
<dbReference type="Pfam" id="PF02463">
    <property type="entry name" value="SMC_N"/>
    <property type="match status" value="1"/>
</dbReference>
<feature type="compositionally biased region" description="Low complexity" evidence="2">
    <location>
        <begin position="574"/>
        <end position="584"/>
    </location>
</feature>
<dbReference type="EMBL" id="JAEHOE010000343">
    <property type="protein sequence ID" value="KAG2481917.1"/>
    <property type="molecule type" value="Genomic_DNA"/>
</dbReference>
<evidence type="ECO:0000256" key="1">
    <source>
        <dbReference type="SAM" id="Coils"/>
    </source>
</evidence>
<dbReference type="InterPro" id="IPR003395">
    <property type="entry name" value="RecF/RecN/SMC_N"/>
</dbReference>
<sequence length="620" mass="65677">MKLAEERRSAAAAAVAAQREAHEAAVCKVDALEIERKKLRDETRRAKQELGNRRGEEGALRGAAEAAERQAAGYDAELARLQSELSSLRKELASDMTSALTPGEQQELTGLHATEEGLKRELRAAAQARDRAAREVSRAAAHLEAVTRKQEAELAEALATDDVAKERAELDSLAARLADVVRSAEEAAGAAAAAERRAEELGRRAEEARRQRDELRSAAAKREAEATDTARSLESLEARRSALLSRSSEAERRLRELGALPADAFDRAYTGMGHKELVRSLEEVGSALERFAGVNKRALEQYADFAGQRGELVNRLKEQQASESKIRELISALDARKDEALERTFKGVAKNFREVFADLVPGGQGELVMIRAAGRNAMGAGAEGEEEEEGGGGGDKYSGVKVKVRFAGAGEAVSMRALSGGQKTLVALALIFAIQRCDPAPFYLFDEIDAALDPQYRTTVAAMLRRQAHDPRNPAQFIVTTFHPQIVNEADALFGVAHTNRISRVYAIKRADALQFLQAAEEQANQAAGGGGGGAVAAAATTGGAGTSAAAATGAGTKGTTGSGKGSGARGRRGAAAGAGAAKAAARKRPARRQAESEDDDEEEEGSEGLEGEGVAMDED</sequence>
<feature type="compositionally biased region" description="Low complexity" evidence="2">
    <location>
        <begin position="546"/>
        <end position="555"/>
    </location>
</feature>
<evidence type="ECO:0000313" key="5">
    <source>
        <dbReference type="Proteomes" id="UP000612055"/>
    </source>
</evidence>
<feature type="compositionally biased region" description="Acidic residues" evidence="2">
    <location>
        <begin position="597"/>
        <end position="620"/>
    </location>
</feature>
<feature type="region of interest" description="Disordered" evidence="2">
    <location>
        <begin position="546"/>
        <end position="620"/>
    </location>
</feature>
<keyword evidence="1" id="KW-0175">Coiled coil</keyword>
<dbReference type="PANTHER" id="PTHR43977">
    <property type="entry name" value="STRUCTURAL MAINTENANCE OF CHROMOSOMES PROTEIN 3"/>
    <property type="match status" value="1"/>
</dbReference>
<evidence type="ECO:0000259" key="3">
    <source>
        <dbReference type="Pfam" id="PF02463"/>
    </source>
</evidence>
<name>A0A836BMN3_9CHLO</name>
<evidence type="ECO:0000256" key="2">
    <source>
        <dbReference type="SAM" id="MobiDB-lite"/>
    </source>
</evidence>
<dbReference type="Proteomes" id="UP000612055">
    <property type="component" value="Unassembled WGS sequence"/>
</dbReference>
<proteinExistence type="predicted"/>
<dbReference type="GO" id="GO:0051276">
    <property type="term" value="P:chromosome organization"/>
    <property type="evidence" value="ECO:0007669"/>
    <property type="project" value="UniProtKB-ARBA"/>
</dbReference>
<feature type="compositionally biased region" description="Gly residues" evidence="2">
    <location>
        <begin position="556"/>
        <end position="569"/>
    </location>
</feature>
<feature type="region of interest" description="Disordered" evidence="2">
    <location>
        <begin position="95"/>
        <end position="116"/>
    </location>
</feature>
<dbReference type="InterPro" id="IPR027417">
    <property type="entry name" value="P-loop_NTPase"/>
</dbReference>
<feature type="coiled-coil region" evidence="1">
    <location>
        <begin position="184"/>
        <end position="253"/>
    </location>
</feature>
<reference evidence="4" key="1">
    <citation type="journal article" date="2020" name="bioRxiv">
        <title>Comparative genomics of Chlamydomonas.</title>
        <authorList>
            <person name="Craig R.J."/>
            <person name="Hasan A.R."/>
            <person name="Ness R.W."/>
            <person name="Keightley P.D."/>
        </authorList>
    </citation>
    <scope>NUCLEOTIDE SEQUENCE</scope>
    <source>
        <strain evidence="4">CCAP 11/70</strain>
    </source>
</reference>
<evidence type="ECO:0000313" key="4">
    <source>
        <dbReference type="EMBL" id="KAG2481917.1"/>
    </source>
</evidence>
<organism evidence="4 5">
    <name type="scientific">Edaphochlamys debaryana</name>
    <dbReference type="NCBI Taxonomy" id="47281"/>
    <lineage>
        <taxon>Eukaryota</taxon>
        <taxon>Viridiplantae</taxon>
        <taxon>Chlorophyta</taxon>
        <taxon>core chlorophytes</taxon>
        <taxon>Chlorophyceae</taxon>
        <taxon>CS clade</taxon>
        <taxon>Chlamydomonadales</taxon>
        <taxon>Chlamydomonadales incertae sedis</taxon>
        <taxon>Edaphochlamys</taxon>
    </lineage>
</organism>
<gene>
    <name evidence="4" type="ORF">HYH03_019126</name>
</gene>
<dbReference type="OrthoDB" id="5575062at2759"/>
<dbReference type="SUPFAM" id="SSF52540">
    <property type="entry name" value="P-loop containing nucleoside triphosphate hydrolases"/>
    <property type="match status" value="1"/>
</dbReference>
<feature type="region of interest" description="Disordered" evidence="2">
    <location>
        <begin position="38"/>
        <end position="65"/>
    </location>
</feature>
<keyword evidence="5" id="KW-1185">Reference proteome</keyword>
<dbReference type="Gene3D" id="3.40.50.300">
    <property type="entry name" value="P-loop containing nucleotide triphosphate hydrolases"/>
    <property type="match status" value="1"/>
</dbReference>
<feature type="domain" description="RecF/RecN/SMC N-terminal" evidence="3">
    <location>
        <begin position="281"/>
        <end position="501"/>
    </location>
</feature>
<feature type="compositionally biased region" description="Polar residues" evidence="2">
    <location>
        <begin position="95"/>
        <end position="108"/>
    </location>
</feature>
<accession>A0A836BMN3</accession>